<gene>
    <name evidence="2" type="primary">cas5e</name>
    <name evidence="2" type="ORF">GU334_09155</name>
</gene>
<dbReference type="InterPro" id="IPR021124">
    <property type="entry name" value="CRISPR-assoc_prot_Cas5"/>
</dbReference>
<name>A0AAE6YP69_9LACT</name>
<dbReference type="EMBL" id="CP047628">
    <property type="protein sequence ID" value="QIW59063.1"/>
    <property type="molecule type" value="Genomic_DNA"/>
</dbReference>
<sequence>MTTILLKLAGPLQSYGVDSHFETRQTQRYPSKSAMIGIIAASLGLHRDQDDEIQVLNQLDFVVRIDQPGELLRDFHTAHAIKKDGKPNRTYVSHRYYLQDAIFIIAISGSEVLMQKVSKALKSPYFQPFMGRRSLPLNSDFFMGEVEEAPVTVLKNLEWQASKWYQKKNKNISQLDLYADANLLDSGETLMPRDRVMSFSQQKRQHGFRPVKHIRISVIKKEISTTHDVFSVLEGGL</sequence>
<dbReference type="Proteomes" id="UP000501558">
    <property type="component" value="Chromosome"/>
</dbReference>
<dbReference type="AlphaFoldDB" id="A0AAE6YP69"/>
<evidence type="ECO:0000313" key="2">
    <source>
        <dbReference type="EMBL" id="QIW59063.1"/>
    </source>
</evidence>
<dbReference type="InterPro" id="IPR013422">
    <property type="entry name" value="CRISPR-assoc_prot_Cas5_N"/>
</dbReference>
<organism evidence="2 3">
    <name type="scientific">Pseudolactococcus raffinolactis</name>
    <dbReference type="NCBI Taxonomy" id="1366"/>
    <lineage>
        <taxon>Bacteria</taxon>
        <taxon>Bacillati</taxon>
        <taxon>Bacillota</taxon>
        <taxon>Bacilli</taxon>
        <taxon>Lactobacillales</taxon>
        <taxon>Streptococcaceae</taxon>
        <taxon>Pseudolactococcus</taxon>
    </lineage>
</organism>
<dbReference type="NCBIfam" id="TIGR01868">
    <property type="entry name" value="casD_Cas5e"/>
    <property type="match status" value="1"/>
</dbReference>
<dbReference type="InterPro" id="IPR010147">
    <property type="entry name" value="CRISPR-assoc_prot_CasD"/>
</dbReference>
<dbReference type="CDD" id="cd09756">
    <property type="entry name" value="Cas5_I-E"/>
    <property type="match status" value="1"/>
</dbReference>
<keyword evidence="3" id="KW-1185">Reference proteome</keyword>
<dbReference type="Pfam" id="PF09704">
    <property type="entry name" value="Cas_Cas5d"/>
    <property type="match status" value="1"/>
</dbReference>
<proteinExistence type="predicted"/>
<dbReference type="GO" id="GO:0003723">
    <property type="term" value="F:RNA binding"/>
    <property type="evidence" value="ECO:0007669"/>
    <property type="project" value="InterPro"/>
</dbReference>
<keyword evidence="1" id="KW-0051">Antiviral defense</keyword>
<dbReference type="NCBIfam" id="TIGR02593">
    <property type="entry name" value="CRISPR_cas5"/>
    <property type="match status" value="1"/>
</dbReference>
<dbReference type="RefSeq" id="WP_167841526.1">
    <property type="nucleotide sequence ID" value="NZ_CP047628.1"/>
</dbReference>
<evidence type="ECO:0000256" key="1">
    <source>
        <dbReference type="ARBA" id="ARBA00023118"/>
    </source>
</evidence>
<dbReference type="GO" id="GO:0043571">
    <property type="term" value="P:maintenance of CRISPR repeat elements"/>
    <property type="evidence" value="ECO:0007669"/>
    <property type="project" value="InterPro"/>
</dbReference>
<protein>
    <submittedName>
        <fullName evidence="2">Type I-E CRISPR-associated protein Cas5/CasD</fullName>
    </submittedName>
</protein>
<dbReference type="GO" id="GO:0051607">
    <property type="term" value="P:defense response to virus"/>
    <property type="evidence" value="ECO:0007669"/>
    <property type="project" value="UniProtKB-KW"/>
</dbReference>
<evidence type="ECO:0000313" key="3">
    <source>
        <dbReference type="Proteomes" id="UP000501558"/>
    </source>
</evidence>
<dbReference type="Gene3D" id="3.30.70.2660">
    <property type="match status" value="1"/>
</dbReference>
<accession>A0AAE6YP69</accession>
<reference evidence="2 3" key="1">
    <citation type="submission" date="2019-12" db="EMBL/GenBank/DDBJ databases">
        <title>Whole genome sequences of Lactococcus raffinolactis strains isolated from sewage.</title>
        <authorList>
            <person name="Ybazeta G."/>
            <person name="Ross M."/>
            <person name="Brabant-Kirwan D."/>
            <person name="Saleh M."/>
            <person name="Dillon J.A."/>
            <person name="Splinter K."/>
            <person name="Nokhbeh R."/>
        </authorList>
    </citation>
    <scope>NUCLEOTIDE SEQUENCE [LARGE SCALE GENOMIC DNA]</scope>
    <source>
        <strain evidence="2 3">Lr_19_14</strain>
    </source>
</reference>